<feature type="compositionally biased region" description="Acidic residues" evidence="7">
    <location>
        <begin position="446"/>
        <end position="465"/>
    </location>
</feature>
<keyword evidence="2" id="KW-0690">Ribosome biogenesis</keyword>
<protein>
    <recommendedName>
        <fullName evidence="6">Pre-rRNA-processing protein TSR1 homolog</fullName>
    </recommendedName>
</protein>
<comment type="subcellular location">
    <subcellularLocation>
        <location evidence="1">Nucleus</location>
        <location evidence="1">Nucleolus</location>
    </subcellularLocation>
</comment>
<feature type="compositionally biased region" description="Basic residues" evidence="7">
    <location>
        <begin position="42"/>
        <end position="54"/>
    </location>
</feature>
<evidence type="ECO:0000256" key="3">
    <source>
        <dbReference type="ARBA" id="ARBA00023242"/>
    </source>
</evidence>
<keyword evidence="3" id="KW-0539">Nucleus</keyword>
<comment type="function">
    <text evidence="4">Required during maturation of the 40S ribosomal subunit in the nucleolus.</text>
</comment>
<feature type="region of interest" description="Disordered" evidence="7">
    <location>
        <begin position="355"/>
        <end position="379"/>
    </location>
</feature>
<feature type="region of interest" description="Disordered" evidence="7">
    <location>
        <begin position="318"/>
        <end position="339"/>
    </location>
</feature>
<feature type="compositionally biased region" description="Acidic residues" evidence="7">
    <location>
        <begin position="415"/>
        <end position="439"/>
    </location>
</feature>
<dbReference type="InterPro" id="IPR030387">
    <property type="entry name" value="G_Bms1/Tsr1_dom"/>
</dbReference>
<dbReference type="PANTHER" id="PTHR12858:SF1">
    <property type="entry name" value="PRE-RRNA-PROCESSING PROTEIN TSR1 HOMOLOG"/>
    <property type="match status" value="1"/>
</dbReference>
<accession>A0A8K0KFN2</accession>
<dbReference type="GO" id="GO:0005730">
    <property type="term" value="C:nucleolus"/>
    <property type="evidence" value="ECO:0007669"/>
    <property type="project" value="UniProtKB-SubCell"/>
</dbReference>
<gene>
    <name evidence="9" type="ORF">J437_LFUL010371</name>
</gene>
<organism evidence="9 10">
    <name type="scientific">Ladona fulva</name>
    <name type="common">Scarce chaser dragonfly</name>
    <name type="synonym">Libellula fulva</name>
    <dbReference type="NCBI Taxonomy" id="123851"/>
    <lineage>
        <taxon>Eukaryota</taxon>
        <taxon>Metazoa</taxon>
        <taxon>Ecdysozoa</taxon>
        <taxon>Arthropoda</taxon>
        <taxon>Hexapoda</taxon>
        <taxon>Insecta</taxon>
        <taxon>Pterygota</taxon>
        <taxon>Palaeoptera</taxon>
        <taxon>Odonata</taxon>
        <taxon>Epiprocta</taxon>
        <taxon>Anisoptera</taxon>
        <taxon>Libelluloidea</taxon>
        <taxon>Libellulidae</taxon>
        <taxon>Ladona</taxon>
    </lineage>
</organism>
<feature type="compositionally biased region" description="Basic and acidic residues" evidence="7">
    <location>
        <begin position="322"/>
        <end position="339"/>
    </location>
</feature>
<dbReference type="GO" id="GO:0000462">
    <property type="term" value="P:maturation of SSU-rRNA from tricistronic rRNA transcript (SSU-rRNA, 5.8S rRNA, LSU-rRNA)"/>
    <property type="evidence" value="ECO:0007669"/>
    <property type="project" value="TreeGrafter"/>
</dbReference>
<dbReference type="Proteomes" id="UP000792457">
    <property type="component" value="Unassembled WGS sequence"/>
</dbReference>
<dbReference type="GO" id="GO:0003924">
    <property type="term" value="F:GTPase activity"/>
    <property type="evidence" value="ECO:0007669"/>
    <property type="project" value="TreeGrafter"/>
</dbReference>
<feature type="region of interest" description="Disordered" evidence="7">
    <location>
        <begin position="396"/>
        <end position="479"/>
    </location>
</feature>
<evidence type="ECO:0000313" key="9">
    <source>
        <dbReference type="EMBL" id="KAG8233141.1"/>
    </source>
</evidence>
<feature type="domain" description="Bms1-type G" evidence="8">
    <location>
        <begin position="111"/>
        <end position="277"/>
    </location>
</feature>
<dbReference type="GO" id="GO:0005525">
    <property type="term" value="F:GTP binding"/>
    <property type="evidence" value="ECO:0007669"/>
    <property type="project" value="TreeGrafter"/>
</dbReference>
<comment type="similarity">
    <text evidence="5">Belongs to the TRAFAC class translation factor GTPase superfamily. Bms1-like GTPase family. TSR1 subfamily.</text>
</comment>
<dbReference type="PANTHER" id="PTHR12858">
    <property type="entry name" value="RIBOSOME BIOGENESIS PROTEIN"/>
    <property type="match status" value="1"/>
</dbReference>
<feature type="compositionally biased region" description="Basic and acidic residues" evidence="7">
    <location>
        <begin position="29"/>
        <end position="41"/>
    </location>
</feature>
<dbReference type="InterPro" id="IPR012948">
    <property type="entry name" value="AARP2CN"/>
</dbReference>
<feature type="compositionally biased region" description="Basic and acidic residues" evidence="7">
    <location>
        <begin position="358"/>
        <end position="367"/>
    </location>
</feature>
<dbReference type="EMBL" id="KZ308689">
    <property type="protein sequence ID" value="KAG8233141.1"/>
    <property type="molecule type" value="Genomic_DNA"/>
</dbReference>
<dbReference type="SMART" id="SM01362">
    <property type="entry name" value="DUF663"/>
    <property type="match status" value="1"/>
</dbReference>
<evidence type="ECO:0000313" key="10">
    <source>
        <dbReference type="Proteomes" id="UP000792457"/>
    </source>
</evidence>
<dbReference type="SMART" id="SM00785">
    <property type="entry name" value="AARP2CN"/>
    <property type="match status" value="1"/>
</dbReference>
<comment type="caution">
    <text evidence="9">The sequence shown here is derived from an EMBL/GenBank/DDBJ whole genome shotgun (WGS) entry which is preliminary data.</text>
</comment>
<evidence type="ECO:0000256" key="7">
    <source>
        <dbReference type="SAM" id="MobiDB-lite"/>
    </source>
</evidence>
<sequence length="831" mass="93627">MKHGLYGVCEHVIVFNNCFKPYNVMGTDGKQERHRPGEHKQQNKAHKHGRHRSKGAIDAAAKGKVSVKALTARARRELKRNERRNQAHQLRARKRAEAFNRKRSLGGATTAPFLAALVPLSNAVEVEGIRKAILEAEGVSNLSWSDEGLAHISVPRFKQRFSFMIPSAGDIFSILDALKSADTVILLVDGSGCSSPIDEDGEILLSCIFSQGLPTPVVVAAGLEYLPQKVLSLETPGDALLLLRRIGSQKQRNIAQRDRRPHLLAEKARFIPNSMDEDDLKGSLLVSGYVRGRRPMSANSLVHIPGWGTYQMSKITAPSDPHPLDFGKEERGKKDGSDSAMKEIDENLEEVIQVADPTKQESLKSENEIDPMEGEQTWPTEEELAEAAERVAEAKKKIKRVPKGTSAYQAAWIPDSDDEGKEGDEEDEEMEEDDEEEGAPELVDAMSEENSDEEEEGEEDAEEYETITVTEGGVDPEKYDMELDLDEETIALKKIKEAKSEEMFPDEVDSVHNARMRFQKYRGLKSFRTSPWDPKENLPQDYARIFQFQNFEATRQRLGKQISSWESEVDGEGAQPGHYVTLHLVDVPAVLWKHRDKDTPITVHTLLPHEQKMSLLNVVLKKTPVCKQLPLRSKEPLLFQCGVRRFRACPVFSQHTNGSKHKFERFFQPGGTVVASMFAPITFPPASVLAFTEARDGHKELVAIGSILSANPDRVIVKRSVLSGHPFKVHKRSAVVRFMFFEPEDINWFKPIELRTKYGRRGHIKEPLGTHGHMKCVFDGQLKSQDTVLMNLYKRVFPKWTYDSNVSAPPTTHLTEFENVMSFQPKRVEMT</sequence>
<dbReference type="GO" id="GO:0034511">
    <property type="term" value="F:U3 snoRNA binding"/>
    <property type="evidence" value="ECO:0007669"/>
    <property type="project" value="TreeGrafter"/>
</dbReference>
<evidence type="ECO:0000256" key="1">
    <source>
        <dbReference type="ARBA" id="ARBA00004604"/>
    </source>
</evidence>
<dbReference type="Pfam" id="PF08142">
    <property type="entry name" value="AARP2CN"/>
    <property type="match status" value="1"/>
</dbReference>
<feature type="region of interest" description="Disordered" evidence="7">
    <location>
        <begin position="29"/>
        <end position="58"/>
    </location>
</feature>
<dbReference type="PROSITE" id="PS51714">
    <property type="entry name" value="G_BMS1"/>
    <property type="match status" value="1"/>
</dbReference>
<dbReference type="InterPro" id="IPR039761">
    <property type="entry name" value="Bms1/Tsr1"/>
</dbReference>
<name>A0A8K0KFN2_LADFU</name>
<evidence type="ECO:0000256" key="6">
    <source>
        <dbReference type="ARBA" id="ARBA00040070"/>
    </source>
</evidence>
<dbReference type="GO" id="GO:0000479">
    <property type="term" value="P:endonucleolytic cleavage of tricistronic rRNA transcript (SSU-rRNA, 5.8S rRNA, LSU-rRNA)"/>
    <property type="evidence" value="ECO:0007669"/>
    <property type="project" value="TreeGrafter"/>
</dbReference>
<reference evidence="9" key="2">
    <citation type="submission" date="2017-10" db="EMBL/GenBank/DDBJ databases">
        <title>Ladona fulva Genome sequencing and assembly.</title>
        <authorList>
            <person name="Murali S."/>
            <person name="Richards S."/>
            <person name="Bandaranaike D."/>
            <person name="Bellair M."/>
            <person name="Blankenburg K."/>
            <person name="Chao H."/>
            <person name="Dinh H."/>
            <person name="Doddapaneni H."/>
            <person name="Dugan-Rocha S."/>
            <person name="Elkadiri S."/>
            <person name="Gnanaolivu R."/>
            <person name="Hernandez B."/>
            <person name="Skinner E."/>
            <person name="Javaid M."/>
            <person name="Lee S."/>
            <person name="Li M."/>
            <person name="Ming W."/>
            <person name="Munidasa M."/>
            <person name="Muniz J."/>
            <person name="Nguyen L."/>
            <person name="Hughes D."/>
            <person name="Osuji N."/>
            <person name="Pu L.-L."/>
            <person name="Puazo M."/>
            <person name="Qu C."/>
            <person name="Quiroz J."/>
            <person name="Raj R."/>
            <person name="Weissenberger G."/>
            <person name="Xin Y."/>
            <person name="Zou X."/>
            <person name="Han Y."/>
            <person name="Worley K."/>
            <person name="Muzny D."/>
            <person name="Gibbs R."/>
        </authorList>
    </citation>
    <scope>NUCLEOTIDE SEQUENCE</scope>
    <source>
        <strain evidence="9">Sampled in the wild</strain>
    </source>
</reference>
<evidence type="ECO:0000256" key="4">
    <source>
        <dbReference type="ARBA" id="ARBA00037087"/>
    </source>
</evidence>
<dbReference type="GO" id="GO:0030688">
    <property type="term" value="C:preribosome, small subunit precursor"/>
    <property type="evidence" value="ECO:0007669"/>
    <property type="project" value="TreeGrafter"/>
</dbReference>
<proteinExistence type="inferred from homology"/>
<evidence type="ECO:0000256" key="5">
    <source>
        <dbReference type="ARBA" id="ARBA00038288"/>
    </source>
</evidence>
<dbReference type="InterPro" id="IPR007034">
    <property type="entry name" value="BMS1_TSR1_C"/>
</dbReference>
<dbReference type="Pfam" id="PF22298">
    <property type="entry name" value="Tsr1_G-like"/>
    <property type="match status" value="1"/>
</dbReference>
<dbReference type="Pfam" id="PF04950">
    <property type="entry name" value="RIBIOP_C"/>
    <property type="match status" value="1"/>
</dbReference>
<reference evidence="9" key="1">
    <citation type="submission" date="2013-04" db="EMBL/GenBank/DDBJ databases">
        <authorList>
            <person name="Qu J."/>
            <person name="Murali S.C."/>
            <person name="Bandaranaike D."/>
            <person name="Bellair M."/>
            <person name="Blankenburg K."/>
            <person name="Chao H."/>
            <person name="Dinh H."/>
            <person name="Doddapaneni H."/>
            <person name="Downs B."/>
            <person name="Dugan-Rocha S."/>
            <person name="Elkadiri S."/>
            <person name="Gnanaolivu R.D."/>
            <person name="Hernandez B."/>
            <person name="Javaid M."/>
            <person name="Jayaseelan J.C."/>
            <person name="Lee S."/>
            <person name="Li M."/>
            <person name="Ming W."/>
            <person name="Munidasa M."/>
            <person name="Muniz J."/>
            <person name="Nguyen L."/>
            <person name="Ongeri F."/>
            <person name="Osuji N."/>
            <person name="Pu L.-L."/>
            <person name="Puazo M."/>
            <person name="Qu C."/>
            <person name="Quiroz J."/>
            <person name="Raj R."/>
            <person name="Weissenberger G."/>
            <person name="Xin Y."/>
            <person name="Zou X."/>
            <person name="Han Y."/>
            <person name="Richards S."/>
            <person name="Worley K."/>
            <person name="Muzny D."/>
            <person name="Gibbs R."/>
        </authorList>
    </citation>
    <scope>NUCLEOTIDE SEQUENCE</scope>
    <source>
        <strain evidence="9">Sampled in the wild</strain>
    </source>
</reference>
<evidence type="ECO:0000259" key="8">
    <source>
        <dbReference type="PROSITE" id="PS51714"/>
    </source>
</evidence>
<keyword evidence="10" id="KW-1185">Reference proteome</keyword>
<dbReference type="OrthoDB" id="119302at2759"/>
<dbReference type="AlphaFoldDB" id="A0A8K0KFN2"/>
<evidence type="ECO:0000256" key="2">
    <source>
        <dbReference type="ARBA" id="ARBA00022517"/>
    </source>
</evidence>